<dbReference type="EMBL" id="SMCS01000003">
    <property type="protein sequence ID" value="TCV94936.1"/>
    <property type="molecule type" value="Genomic_DNA"/>
</dbReference>
<proteinExistence type="predicted"/>
<accession>A0A4R3YRD4</accession>
<dbReference type="Proteomes" id="UP000295645">
    <property type="component" value="Unassembled WGS sequence"/>
</dbReference>
<feature type="chain" id="PRO_5020493607" evidence="1">
    <location>
        <begin position="21"/>
        <end position="261"/>
    </location>
</feature>
<sequence length="261" mass="27835">MNKLLLAGCLFLGTTTLALAEGQAPPAYVLAAVADHARPAADTKRDQDRKPAELIAFAGIKPGDKVADLIPGGGYFTRIFSKVVGPKGHVYAVFPDSFAQAVPKKLDDIKALIADPAYSNTTLVIRPYDRIGGDEPLDVIWTSQNYHDVYGAVSVFAVAGTSGAEETAKMDAAAFKALKPGGIYMVIDHVAKAGSGEQDAKTLHRIDPAKVIAQVQAAGFVLEARSDLLGNPKDSHEQLVFAPEIRGHTDQFVLKFRKPKA</sequence>
<protein>
    <submittedName>
        <fullName evidence="2">Putative methyltransferase</fullName>
    </submittedName>
</protein>
<organism evidence="2 3">
    <name type="scientific">Luteibacter rhizovicinus</name>
    <dbReference type="NCBI Taxonomy" id="242606"/>
    <lineage>
        <taxon>Bacteria</taxon>
        <taxon>Pseudomonadati</taxon>
        <taxon>Pseudomonadota</taxon>
        <taxon>Gammaproteobacteria</taxon>
        <taxon>Lysobacterales</taxon>
        <taxon>Rhodanobacteraceae</taxon>
        <taxon>Luteibacter</taxon>
    </lineage>
</organism>
<dbReference type="InterPro" id="IPR029063">
    <property type="entry name" value="SAM-dependent_MTases_sf"/>
</dbReference>
<dbReference type="RefSeq" id="WP_207906815.1">
    <property type="nucleotide sequence ID" value="NZ_SMCS01000003.1"/>
</dbReference>
<evidence type="ECO:0000313" key="3">
    <source>
        <dbReference type="Proteomes" id="UP000295645"/>
    </source>
</evidence>
<dbReference type="Gene3D" id="3.40.50.150">
    <property type="entry name" value="Vaccinia Virus protein VP39"/>
    <property type="match status" value="1"/>
</dbReference>
<dbReference type="SUPFAM" id="SSF53335">
    <property type="entry name" value="S-adenosyl-L-methionine-dependent methyltransferases"/>
    <property type="match status" value="1"/>
</dbReference>
<keyword evidence="1" id="KW-0732">Signal</keyword>
<evidence type="ECO:0000256" key="1">
    <source>
        <dbReference type="SAM" id="SignalP"/>
    </source>
</evidence>
<comment type="caution">
    <text evidence="2">The sequence shown here is derived from an EMBL/GenBank/DDBJ whole genome shotgun (WGS) entry which is preliminary data.</text>
</comment>
<feature type="signal peptide" evidence="1">
    <location>
        <begin position="1"/>
        <end position="20"/>
    </location>
</feature>
<keyword evidence="3" id="KW-1185">Reference proteome</keyword>
<name>A0A4R3YRD4_9GAMM</name>
<evidence type="ECO:0000313" key="2">
    <source>
        <dbReference type="EMBL" id="TCV94936.1"/>
    </source>
</evidence>
<dbReference type="AlphaFoldDB" id="A0A4R3YRD4"/>
<dbReference type="PIRSF" id="PIRSF031679">
    <property type="entry name" value="Mtase_Alr7345_prd"/>
    <property type="match status" value="1"/>
</dbReference>
<dbReference type="GO" id="GO:0008168">
    <property type="term" value="F:methyltransferase activity"/>
    <property type="evidence" value="ECO:0007669"/>
    <property type="project" value="UniProtKB-KW"/>
</dbReference>
<keyword evidence="2" id="KW-0489">Methyltransferase</keyword>
<dbReference type="GO" id="GO:0032259">
    <property type="term" value="P:methylation"/>
    <property type="evidence" value="ECO:0007669"/>
    <property type="project" value="UniProtKB-KW"/>
</dbReference>
<keyword evidence="2" id="KW-0808">Transferase</keyword>
<gene>
    <name evidence="2" type="ORF">EC912_103429</name>
</gene>
<reference evidence="2 3" key="1">
    <citation type="submission" date="2019-03" db="EMBL/GenBank/DDBJ databases">
        <title>Above-ground endophytic microbial communities from plants in different locations in the United States.</title>
        <authorList>
            <person name="Frank C."/>
        </authorList>
    </citation>
    <scope>NUCLEOTIDE SEQUENCE [LARGE SCALE GENOMIC DNA]</scope>
    <source>
        <strain evidence="2 3">LP_13_YM</strain>
    </source>
</reference>
<dbReference type="InterPro" id="IPR016980">
    <property type="entry name" value="S-AdoMet-dep_MeTrfase_Alr7345"/>
</dbReference>